<dbReference type="Proteomes" id="UP001176961">
    <property type="component" value="Unassembled WGS sequence"/>
</dbReference>
<keyword evidence="3" id="KW-0175">Coiled coil</keyword>
<dbReference type="GO" id="GO:0005794">
    <property type="term" value="C:Golgi apparatus"/>
    <property type="evidence" value="ECO:0007669"/>
    <property type="project" value="TreeGrafter"/>
</dbReference>
<evidence type="ECO:0008006" key="9">
    <source>
        <dbReference type="Google" id="ProtNLM"/>
    </source>
</evidence>
<dbReference type="GO" id="GO:0031267">
    <property type="term" value="F:small GTPase binding"/>
    <property type="evidence" value="ECO:0007669"/>
    <property type="project" value="TreeGrafter"/>
</dbReference>
<feature type="coiled-coil region" evidence="3">
    <location>
        <begin position="960"/>
        <end position="1008"/>
    </location>
</feature>
<feature type="compositionally biased region" description="Polar residues" evidence="4">
    <location>
        <begin position="168"/>
        <end position="183"/>
    </location>
</feature>
<feature type="region of interest" description="Disordered" evidence="4">
    <location>
        <begin position="1196"/>
        <end position="1247"/>
    </location>
</feature>
<dbReference type="EMBL" id="CATQJL010000223">
    <property type="protein sequence ID" value="CAJ0597282.1"/>
    <property type="molecule type" value="Genomic_DNA"/>
</dbReference>
<feature type="domain" description="T-SNARE coiled-coil homology" evidence="5">
    <location>
        <begin position="1146"/>
        <end position="1208"/>
    </location>
</feature>
<dbReference type="InterPro" id="IPR015419">
    <property type="entry name" value="CTAG/Pcc1"/>
</dbReference>
<dbReference type="Pfam" id="PF01465">
    <property type="entry name" value="GRIP"/>
    <property type="match status" value="1"/>
</dbReference>
<dbReference type="Gene3D" id="3.30.310.50">
    <property type="entry name" value="Alpha-D-phosphohexomutase, C-terminal domain"/>
    <property type="match status" value="1"/>
</dbReference>
<dbReference type="Gene3D" id="1.10.220.60">
    <property type="entry name" value="GRIP domain"/>
    <property type="match status" value="1"/>
</dbReference>
<accession>A0AA36GSB0</accession>
<reference evidence="7" key="1">
    <citation type="submission" date="2023-07" db="EMBL/GenBank/DDBJ databases">
        <authorList>
            <consortium name="CYATHOMIX"/>
        </authorList>
    </citation>
    <scope>NUCLEOTIDE SEQUENCE</scope>
    <source>
        <strain evidence="7">N/A</strain>
    </source>
</reference>
<sequence>MEIDDGASSSSDGDELEELKEARHSAVLDLDFDSEEAAQTICRVVGVDKEPSRSNAVRSYSVNGSHLRIEIKSLDRKSLQKSIANTLEMCDLAKATLDLVANKKWLDLRGPMFKGLKSKLEDEAKKLQASVQQYSEQFSQQVESIRHGTSDAGSESGSSITRRFLNTVGGSSSPGPHNAQDSLNLSVGDTLMEEVTEGDLLGLDLSSRQRRLSGGSNHSTESSLSTLFQSVPGLAGTTLDTADSDTETLDEYSSGVIKSASKDQISNVLSRLQGRATSYKDKYRDLVKKYNEVVTENNKCRTVLAKTQDKALERIEKLRNEKKALGERLRETEESRGASSPVEQKLHRYEEMLEKCKAEITKSRTKIKELTQENEKLSQTLRAAEGESDLSTLIVDRVTNEWKQRIDKVEEEWTARMNKNDEDHAIQLATAKAEMHAALETKDREIESWRSKCHTLEFQDGQANERWQKKVDELQKAIQALEVEKSDMIEKLSAAKQQGVRAVRDEEEKKREDMKAEFEAKEKKSEEEFMAKLNEVETAKNKEIEDLKSELESSRNSEMSFKEAKEQEGALSEEVERLRKQLWDLEEKSQEEVSALKETLAKSNEAHKDRMVELVKEHDEIVSSARQQQLIELEAATARFEQAREEADALRLKNEALEKQLEEVDETRSNERTQIEKLEGQLEQLQKKLKEQTKTKEEEKEGEMAHLRDSYSKLCESNEDLKKQLSELEKKSAEQLEGAKKEEEKLRQELEDVRSMLESRNAQIQLMEIRTEELEAELATARELAAMHEHLKAELEEAQKQRSDIESMVASLRERAEKAEATLREDRARLQADQTALEKSVEEQKEREILVPLSSEPEMEKKLAEPSDVLIDLTSTTAVEMNTSDELQQLRAEIAQLNNLNAQLSSRIQQLEEGRNLVEVSQRDTEDLLSDPKNGEETFPDKSAMLDKFKKLETETQNVVMDMSQKAEVAEMENIRLTQELRKNMLEIEKAHVQREALETELRELKAMFAERHPNTTETEMMSHIEEQHLSAAQGDQKVQMNSSSLEEELEKMQSLLNESKEQHNVEIMQLNEQIKMLSNEKENLESRRAETELERAALEEQVATITEQVRQLTELAATQKEECDKALESLKQKTTEYEEKTAALTSELKEKSDSVVRLEEQLQEVKKMEAEAQSRLAASDEHIKQLEKQVDAVTSDLEQSNASLAEERARGDSEHAHLQELQSGAEKQMQDLSSQLKTTEEKLSRKEQELAAMKEAQADGAMAVSNLESQLSELKKKLEESETKAAEESNKTSASLQQLEQKILAEEKRVLELLEQLKTEQAEAKKTLKQVKDDAKEEQASPMAAKIRELEELNDKMRVEYIAKENVVKELRAEIDSIHKQYEESAQAEEKKLKAAKKQLAQLKADADKAASTTTEIQAKLVVAEEKLRDFEKTREQEKAEEDRIREQYANALENLKSELAEAHNRIRSAESVEKESEKLRAELAEVKKQCEEEVAKQKEESEQAVQEFKTRAEKKLARIKASAEKEVNSAKAELLLEVDELRRNLSERDRRFDELVVEKARMEQQILGQQEMEKELEQRRAKEKELTDFRKNVERHVVELEAENKLLKEKNVDLNKYKEESDARIEDSERNVKELQEKIKALEDANEEGFRKAAAKHESDNKKAVRELQREVKQLYVELNEKTDALDMANARLAELESSSSNHEEEIAEKQTQQAVDASPNVEIEEELESMRKRLKDSHKEVDNLREENARLERLMDQQNKINSNTPAIIHVNGGDCVGFADPAEAEYLKNVLYRYMYSRENLGKEAVTLARVIGTVAKFSKSEMENVITREESRVAGWVGGTVSHVLTGR</sequence>
<dbReference type="PROSITE" id="PS50913">
    <property type="entry name" value="GRIP"/>
    <property type="match status" value="1"/>
</dbReference>
<dbReference type="InterPro" id="IPR009053">
    <property type="entry name" value="Prefoldin"/>
</dbReference>
<evidence type="ECO:0000259" key="5">
    <source>
        <dbReference type="PROSITE" id="PS50192"/>
    </source>
</evidence>
<feature type="region of interest" description="Disordered" evidence="4">
    <location>
        <begin position="688"/>
        <end position="712"/>
    </location>
</feature>
<feature type="region of interest" description="Disordered" evidence="4">
    <location>
        <begin position="164"/>
        <end position="183"/>
    </location>
</feature>
<feature type="region of interest" description="Disordered" evidence="4">
    <location>
        <begin position="1698"/>
        <end position="1722"/>
    </location>
</feature>
<dbReference type="Gene3D" id="1.10.287.1490">
    <property type="match status" value="1"/>
</dbReference>
<comment type="caution">
    <text evidence="7">The sequence shown here is derived from an EMBL/GenBank/DDBJ whole genome shotgun (WGS) entry which is preliminary data.</text>
</comment>
<evidence type="ECO:0000313" key="8">
    <source>
        <dbReference type="Proteomes" id="UP001176961"/>
    </source>
</evidence>
<dbReference type="SMART" id="SM00755">
    <property type="entry name" value="Grip"/>
    <property type="match status" value="1"/>
</dbReference>
<comment type="subunit">
    <text evidence="2">Heterohexamer of two PFD-alpha type and four PFD-beta type subunits.</text>
</comment>
<feature type="coiled-coil region" evidence="3">
    <location>
        <begin position="301"/>
        <end position="387"/>
    </location>
</feature>
<evidence type="ECO:0000259" key="6">
    <source>
        <dbReference type="PROSITE" id="PS50913"/>
    </source>
</evidence>
<evidence type="ECO:0000256" key="3">
    <source>
        <dbReference type="SAM" id="Coils"/>
    </source>
</evidence>
<dbReference type="PANTHER" id="PTHR19327">
    <property type="entry name" value="GOLGIN"/>
    <property type="match status" value="1"/>
</dbReference>
<dbReference type="InterPro" id="IPR000727">
    <property type="entry name" value="T_SNARE_dom"/>
</dbReference>
<dbReference type="SUPFAM" id="SSF46579">
    <property type="entry name" value="Prefoldin"/>
    <property type="match status" value="1"/>
</dbReference>
<dbReference type="SUPFAM" id="SSF101283">
    <property type="entry name" value="GRIP domain"/>
    <property type="match status" value="1"/>
</dbReference>
<feature type="compositionally biased region" description="Basic and acidic residues" evidence="4">
    <location>
        <begin position="688"/>
        <end position="711"/>
    </location>
</feature>
<feature type="coiled-coil region" evidence="3">
    <location>
        <begin position="880"/>
        <end position="914"/>
    </location>
</feature>
<feature type="region of interest" description="Disordered" evidence="4">
    <location>
        <begin position="502"/>
        <end position="523"/>
    </location>
</feature>
<dbReference type="Pfam" id="PF09341">
    <property type="entry name" value="Pcc1"/>
    <property type="match status" value="1"/>
</dbReference>
<dbReference type="PROSITE" id="PS50192">
    <property type="entry name" value="T_SNARE"/>
    <property type="match status" value="1"/>
</dbReference>
<protein>
    <recommendedName>
        <fullName evidence="9">GRIP domain-containing protein</fullName>
    </recommendedName>
</protein>
<comment type="similarity">
    <text evidence="1">Belongs to the CTAG/PCC1 family.</text>
</comment>
<dbReference type="GO" id="GO:0048193">
    <property type="term" value="P:Golgi vesicle transport"/>
    <property type="evidence" value="ECO:0007669"/>
    <property type="project" value="TreeGrafter"/>
</dbReference>
<dbReference type="PANTHER" id="PTHR19327:SF0">
    <property type="entry name" value="GOLGIN SUBFAMILY A MEMBER 4"/>
    <property type="match status" value="1"/>
</dbReference>
<evidence type="ECO:0000313" key="7">
    <source>
        <dbReference type="EMBL" id="CAJ0597282.1"/>
    </source>
</evidence>
<evidence type="ECO:0000256" key="1">
    <source>
        <dbReference type="ARBA" id="ARBA00007073"/>
    </source>
</evidence>
<dbReference type="Gene3D" id="1.10.287.370">
    <property type="match status" value="1"/>
</dbReference>
<evidence type="ECO:0000256" key="2">
    <source>
        <dbReference type="ARBA" id="ARBA00011695"/>
    </source>
</evidence>
<gene>
    <name evidence="7" type="ORF">CYNAS_LOCUS9265</name>
</gene>
<evidence type="ECO:0000256" key="4">
    <source>
        <dbReference type="SAM" id="MobiDB-lite"/>
    </source>
</evidence>
<feature type="region of interest" description="Disordered" evidence="4">
    <location>
        <begin position="544"/>
        <end position="573"/>
    </location>
</feature>
<organism evidence="7 8">
    <name type="scientific">Cylicocyclus nassatus</name>
    <name type="common">Nematode worm</name>
    <dbReference type="NCBI Taxonomy" id="53992"/>
    <lineage>
        <taxon>Eukaryota</taxon>
        <taxon>Metazoa</taxon>
        <taxon>Ecdysozoa</taxon>
        <taxon>Nematoda</taxon>
        <taxon>Chromadorea</taxon>
        <taxon>Rhabditida</taxon>
        <taxon>Rhabditina</taxon>
        <taxon>Rhabditomorpha</taxon>
        <taxon>Strongyloidea</taxon>
        <taxon>Strongylidae</taxon>
        <taxon>Cylicocyclus</taxon>
    </lineage>
</organism>
<feature type="compositionally biased region" description="Basic and acidic residues" evidence="4">
    <location>
        <begin position="1206"/>
        <end position="1219"/>
    </location>
</feature>
<keyword evidence="8" id="KW-1185">Reference proteome</keyword>
<name>A0AA36GSB0_CYLNA</name>
<feature type="domain" description="GRIP" evidence="6">
    <location>
        <begin position="1781"/>
        <end position="1833"/>
    </location>
</feature>
<dbReference type="InterPro" id="IPR000237">
    <property type="entry name" value="GRIP_dom"/>
</dbReference>
<proteinExistence type="inferred from homology"/>